<dbReference type="PANTHER" id="PTHR43528:SF1">
    <property type="entry name" value="ALPHA-KETOGLUTARATE PERMEASE"/>
    <property type="match status" value="1"/>
</dbReference>
<feature type="transmembrane region" description="Helical" evidence="9">
    <location>
        <begin position="265"/>
        <end position="284"/>
    </location>
</feature>
<dbReference type="InterPro" id="IPR020846">
    <property type="entry name" value="MFS_dom"/>
</dbReference>
<organism evidence="11 12">
    <name type="scientific">Flavimaribacter sediminis</name>
    <dbReference type="NCBI Taxonomy" id="2865987"/>
    <lineage>
        <taxon>Bacteria</taxon>
        <taxon>Pseudomonadati</taxon>
        <taxon>Pseudomonadota</taxon>
        <taxon>Alphaproteobacteria</taxon>
        <taxon>Hyphomicrobiales</taxon>
        <taxon>Rhizobiaceae</taxon>
        <taxon>Flavimaribacter</taxon>
    </lineage>
</organism>
<dbReference type="Pfam" id="PF00083">
    <property type="entry name" value="Sugar_tr"/>
    <property type="match status" value="1"/>
</dbReference>
<protein>
    <submittedName>
        <fullName evidence="11">MFS transporter</fullName>
    </submittedName>
</protein>
<dbReference type="GO" id="GO:0005886">
    <property type="term" value="C:plasma membrane"/>
    <property type="evidence" value="ECO:0007669"/>
    <property type="project" value="UniProtKB-SubCell"/>
</dbReference>
<keyword evidence="3" id="KW-0813">Transport</keyword>
<feature type="transmembrane region" description="Helical" evidence="9">
    <location>
        <begin position="50"/>
        <end position="71"/>
    </location>
</feature>
<dbReference type="PROSITE" id="PS50850">
    <property type="entry name" value="MFS"/>
    <property type="match status" value="1"/>
</dbReference>
<evidence type="ECO:0000313" key="12">
    <source>
        <dbReference type="Proteomes" id="UP001196509"/>
    </source>
</evidence>
<reference evidence="11" key="1">
    <citation type="submission" date="2021-08" db="EMBL/GenBank/DDBJ databases">
        <title>Hoeflea bacterium WL0058 sp. nov., isolated from the sediment.</title>
        <authorList>
            <person name="Wang L."/>
            <person name="Zhang D."/>
        </authorList>
    </citation>
    <scope>NUCLEOTIDE SEQUENCE</scope>
    <source>
        <strain evidence="11">WL0058</strain>
    </source>
</reference>
<evidence type="ECO:0000313" key="11">
    <source>
        <dbReference type="EMBL" id="MBW8639352.1"/>
    </source>
</evidence>
<keyword evidence="8 9" id="KW-0472">Membrane</keyword>
<name>A0AAE3D2P3_9HYPH</name>
<feature type="transmembrane region" description="Helical" evidence="9">
    <location>
        <begin position="110"/>
        <end position="138"/>
    </location>
</feature>
<evidence type="ECO:0000256" key="3">
    <source>
        <dbReference type="ARBA" id="ARBA00022448"/>
    </source>
</evidence>
<evidence type="ECO:0000256" key="9">
    <source>
        <dbReference type="SAM" id="Phobius"/>
    </source>
</evidence>
<evidence type="ECO:0000256" key="8">
    <source>
        <dbReference type="ARBA" id="ARBA00023136"/>
    </source>
</evidence>
<evidence type="ECO:0000256" key="1">
    <source>
        <dbReference type="ARBA" id="ARBA00004651"/>
    </source>
</evidence>
<dbReference type="PANTHER" id="PTHR43528">
    <property type="entry name" value="ALPHA-KETOGLUTARATE PERMEASE"/>
    <property type="match status" value="1"/>
</dbReference>
<evidence type="ECO:0000256" key="6">
    <source>
        <dbReference type="ARBA" id="ARBA00022847"/>
    </source>
</evidence>
<evidence type="ECO:0000259" key="10">
    <source>
        <dbReference type="PROSITE" id="PS50850"/>
    </source>
</evidence>
<feature type="transmembrane region" description="Helical" evidence="9">
    <location>
        <begin position="83"/>
        <end position="104"/>
    </location>
</feature>
<keyword evidence="6" id="KW-0769">Symport</keyword>
<keyword evidence="5 9" id="KW-0812">Transmembrane</keyword>
<dbReference type="InterPro" id="IPR011701">
    <property type="entry name" value="MFS"/>
</dbReference>
<feature type="domain" description="Major facilitator superfamily (MFS) profile" evidence="10">
    <location>
        <begin position="11"/>
        <end position="413"/>
    </location>
</feature>
<gene>
    <name evidence="11" type="ORF">K1W69_19315</name>
</gene>
<dbReference type="AlphaFoldDB" id="A0AAE3D2P3"/>
<accession>A0AAE3D2P3</accession>
<evidence type="ECO:0000256" key="2">
    <source>
        <dbReference type="ARBA" id="ARBA00008240"/>
    </source>
</evidence>
<keyword evidence="7 9" id="KW-1133">Transmembrane helix</keyword>
<feature type="transmembrane region" description="Helical" evidence="9">
    <location>
        <begin position="388"/>
        <end position="409"/>
    </location>
</feature>
<sequence>MNMLPASRRRVILSGLIGNTTEWYDFSLYGYFATVIGRQFFPADNPQTSLLAAFGAFAAGFLARPLGGVAFGRIGDRLGRKRALMLSILLMAVPTFLIGCLPTFETIGFAAPVLIVALRMAQGLSAGGEYTSSVAFLVEQAPENGRAFNAVWAPWGSVFGIMLGSATGFLLSSALTDSQIDAWGWRLPFLGSVLIAGVGYLLRNGLHAGQAAGGSDQPFRDAIGRYRGVVAKVALLNVAVGVGTYSTLVYSVSYMEKIDQIGSRAAFGLNTAAMGFVLLITPLAARLSDRIGRKPLIIVGCALFAAGAIPFLELIHGPPLSLIFLRKLGYVTALGLLFAGATACMAEMIPTAVRCTGLALAYNISLACFGGATPLIATWLYVETGNPIAPAWWIAGGGAVGLFTALFLIPETRFWPLP</sequence>
<dbReference type="PROSITE" id="PS00216">
    <property type="entry name" value="SUGAR_TRANSPORT_1"/>
    <property type="match status" value="1"/>
</dbReference>
<proteinExistence type="inferred from homology"/>
<dbReference type="Proteomes" id="UP001196509">
    <property type="component" value="Unassembled WGS sequence"/>
</dbReference>
<feature type="transmembrane region" description="Helical" evidence="9">
    <location>
        <begin position="229"/>
        <end position="253"/>
    </location>
</feature>
<keyword evidence="4" id="KW-1003">Cell membrane</keyword>
<comment type="subcellular location">
    <subcellularLocation>
        <location evidence="1">Cell membrane</location>
        <topology evidence="1">Multi-pass membrane protein</topology>
    </subcellularLocation>
</comment>
<feature type="transmembrane region" description="Helical" evidence="9">
    <location>
        <begin position="296"/>
        <end position="316"/>
    </location>
</feature>
<dbReference type="InterPro" id="IPR036259">
    <property type="entry name" value="MFS_trans_sf"/>
</dbReference>
<evidence type="ECO:0000256" key="4">
    <source>
        <dbReference type="ARBA" id="ARBA00022475"/>
    </source>
</evidence>
<feature type="transmembrane region" description="Helical" evidence="9">
    <location>
        <begin position="183"/>
        <end position="202"/>
    </location>
</feature>
<dbReference type="EMBL" id="JAICBX010000004">
    <property type="protein sequence ID" value="MBW8639352.1"/>
    <property type="molecule type" value="Genomic_DNA"/>
</dbReference>
<dbReference type="InterPro" id="IPR005829">
    <property type="entry name" value="Sugar_transporter_CS"/>
</dbReference>
<comment type="similarity">
    <text evidence="2">Belongs to the major facilitator superfamily. Metabolite:H+ Symporter (MHS) family (TC 2.A.1.6) family.</text>
</comment>
<feature type="transmembrane region" description="Helical" evidence="9">
    <location>
        <begin position="328"/>
        <end position="348"/>
    </location>
</feature>
<dbReference type="SUPFAM" id="SSF103473">
    <property type="entry name" value="MFS general substrate transporter"/>
    <property type="match status" value="1"/>
</dbReference>
<dbReference type="RefSeq" id="WP_220230087.1">
    <property type="nucleotide sequence ID" value="NZ_JAICBX010000004.1"/>
</dbReference>
<comment type="caution">
    <text evidence="11">The sequence shown here is derived from an EMBL/GenBank/DDBJ whole genome shotgun (WGS) entry which is preliminary data.</text>
</comment>
<dbReference type="GO" id="GO:0015293">
    <property type="term" value="F:symporter activity"/>
    <property type="evidence" value="ECO:0007669"/>
    <property type="project" value="UniProtKB-KW"/>
</dbReference>
<evidence type="ECO:0000256" key="7">
    <source>
        <dbReference type="ARBA" id="ARBA00022989"/>
    </source>
</evidence>
<evidence type="ECO:0000256" key="5">
    <source>
        <dbReference type="ARBA" id="ARBA00022692"/>
    </source>
</evidence>
<dbReference type="InterPro" id="IPR005828">
    <property type="entry name" value="MFS_sugar_transport-like"/>
</dbReference>
<dbReference type="InterPro" id="IPR051084">
    <property type="entry name" value="H+-coupled_symporters"/>
</dbReference>
<dbReference type="Pfam" id="PF07690">
    <property type="entry name" value="MFS_1"/>
    <property type="match status" value="1"/>
</dbReference>
<feature type="transmembrane region" description="Helical" evidence="9">
    <location>
        <begin position="150"/>
        <end position="171"/>
    </location>
</feature>
<feature type="transmembrane region" description="Helical" evidence="9">
    <location>
        <begin position="360"/>
        <end position="382"/>
    </location>
</feature>
<dbReference type="Gene3D" id="1.20.1250.20">
    <property type="entry name" value="MFS general substrate transporter like domains"/>
    <property type="match status" value="1"/>
</dbReference>
<keyword evidence="12" id="KW-1185">Reference proteome</keyword>